<feature type="compositionally biased region" description="Low complexity" evidence="2">
    <location>
        <begin position="242"/>
        <end position="266"/>
    </location>
</feature>
<dbReference type="PANTHER" id="PTHR47784">
    <property type="entry name" value="STEROL UPTAKE CONTROL PROTEIN 2"/>
    <property type="match status" value="1"/>
</dbReference>
<keyword evidence="5" id="KW-1185">Reference proteome</keyword>
<evidence type="ECO:0000256" key="2">
    <source>
        <dbReference type="SAM" id="MobiDB-lite"/>
    </source>
</evidence>
<feature type="compositionally biased region" description="Low complexity" evidence="2">
    <location>
        <begin position="19"/>
        <end position="31"/>
    </location>
</feature>
<dbReference type="Gene3D" id="4.10.240.10">
    <property type="entry name" value="Zn(2)-C6 fungal-type DNA-binding domain"/>
    <property type="match status" value="1"/>
</dbReference>
<feature type="region of interest" description="Disordered" evidence="2">
    <location>
        <begin position="80"/>
        <end position="169"/>
    </location>
</feature>
<accession>A0A2K3QF27</accession>
<evidence type="ECO:0000256" key="1">
    <source>
        <dbReference type="ARBA" id="ARBA00023242"/>
    </source>
</evidence>
<sequence length="517" mass="55789">MPCVRDRSAGDSNDDDTEASPSAASAAAAAASRRRRSHRKSRNGCAECKRRHIRCDEQRPVCAHCAIAQRTCLFPPLREEATRSRRREGEARHGEPRGQEPRGQGHESPPHAPSSHHDPGGAAEMTGQSPGTDPDRPSVGQGTPSVPPSLPSFDEAFPPHPPHESAGGAEHDAAALFTAQHLALLHHAETIMDDSITIHGRTKQLIDIAVRRAADAPYLIDQVLALSALHLATTTCQQDPQSSAASSAASSASSLSSPPSSSPSPSTLRHQATRLQTRAVACFTRHTRSVPADDAASALPRFLFAATLNLHVLAETLAEVRHLHHSRFHVFVDRFAECLRLHRGIRAVIGPTWQDLLKSEFEPLLTLTRDAHNRAEPNGAGAAADDGRPPDECAHLLALLDASDLGPSTAHTCREAVHRLQWAFNLYSNLGGTDGGPHAASAFSVTIGADYVDVLCRHQPEALVILAHYGVLLHRCRHFWVFGDAGACMIRAIAQHLGNYWRDAVAWPLQVLQSEHG</sequence>
<name>A0A2K3QF27_9HYPO</name>
<gene>
    <name evidence="4" type="ORF">TCAP_03958</name>
</gene>
<organism evidence="4 5">
    <name type="scientific">Tolypocladium capitatum</name>
    <dbReference type="NCBI Taxonomy" id="45235"/>
    <lineage>
        <taxon>Eukaryota</taxon>
        <taxon>Fungi</taxon>
        <taxon>Dikarya</taxon>
        <taxon>Ascomycota</taxon>
        <taxon>Pezizomycotina</taxon>
        <taxon>Sordariomycetes</taxon>
        <taxon>Hypocreomycetidae</taxon>
        <taxon>Hypocreales</taxon>
        <taxon>Ophiocordycipitaceae</taxon>
        <taxon>Tolypocladium</taxon>
    </lineage>
</organism>
<dbReference type="Proteomes" id="UP000236621">
    <property type="component" value="Unassembled WGS sequence"/>
</dbReference>
<evidence type="ECO:0000313" key="4">
    <source>
        <dbReference type="EMBL" id="PNY26129.1"/>
    </source>
</evidence>
<protein>
    <submittedName>
        <fullName evidence="4">C6 finger domain protein</fullName>
    </submittedName>
</protein>
<dbReference type="InterPro" id="IPR001138">
    <property type="entry name" value="Zn2Cys6_DnaBD"/>
</dbReference>
<dbReference type="SMART" id="SM00066">
    <property type="entry name" value="GAL4"/>
    <property type="match status" value="1"/>
</dbReference>
<dbReference type="GO" id="GO:0001228">
    <property type="term" value="F:DNA-binding transcription activator activity, RNA polymerase II-specific"/>
    <property type="evidence" value="ECO:0007669"/>
    <property type="project" value="TreeGrafter"/>
</dbReference>
<evidence type="ECO:0000313" key="5">
    <source>
        <dbReference type="Proteomes" id="UP000236621"/>
    </source>
</evidence>
<dbReference type="EMBL" id="NRSZ01000606">
    <property type="protein sequence ID" value="PNY26129.1"/>
    <property type="molecule type" value="Genomic_DNA"/>
</dbReference>
<feature type="domain" description="Zn(2)-C6 fungal-type" evidence="3">
    <location>
        <begin position="44"/>
        <end position="74"/>
    </location>
</feature>
<dbReference type="SUPFAM" id="SSF57701">
    <property type="entry name" value="Zn2/Cys6 DNA-binding domain"/>
    <property type="match status" value="1"/>
</dbReference>
<dbReference type="PANTHER" id="PTHR47784:SF4">
    <property type="entry name" value="ZN(II)2CYS6 TRANSCRIPTION FACTOR (EUROFUNG)"/>
    <property type="match status" value="1"/>
</dbReference>
<comment type="caution">
    <text evidence="4">The sequence shown here is derived from an EMBL/GenBank/DDBJ whole genome shotgun (WGS) entry which is preliminary data.</text>
</comment>
<dbReference type="OrthoDB" id="4937900at2759"/>
<keyword evidence="1" id="KW-0539">Nucleus</keyword>
<dbReference type="GO" id="GO:0008270">
    <property type="term" value="F:zinc ion binding"/>
    <property type="evidence" value="ECO:0007669"/>
    <property type="project" value="InterPro"/>
</dbReference>
<dbReference type="CDD" id="cd00067">
    <property type="entry name" value="GAL4"/>
    <property type="match status" value="1"/>
</dbReference>
<reference evidence="4 5" key="1">
    <citation type="submission" date="2017-08" db="EMBL/GenBank/DDBJ databases">
        <title>Harnessing the power of phylogenomics to disentangle the directionality and signatures of interkingdom host jumping in the parasitic fungal genus Tolypocladium.</title>
        <authorList>
            <person name="Quandt C.A."/>
            <person name="Patterson W."/>
            <person name="Spatafora J.W."/>
        </authorList>
    </citation>
    <scope>NUCLEOTIDE SEQUENCE [LARGE SCALE GENOMIC DNA]</scope>
    <source>
        <strain evidence="4 5">CBS 113982</strain>
    </source>
</reference>
<dbReference type="InterPro" id="IPR036864">
    <property type="entry name" value="Zn2-C6_fun-type_DNA-bd_sf"/>
</dbReference>
<proteinExistence type="predicted"/>
<dbReference type="AlphaFoldDB" id="A0A2K3QF27"/>
<dbReference type="Pfam" id="PF00172">
    <property type="entry name" value="Zn_clus"/>
    <property type="match status" value="1"/>
</dbReference>
<feature type="compositionally biased region" description="Basic residues" evidence="2">
    <location>
        <begin position="32"/>
        <end position="42"/>
    </location>
</feature>
<dbReference type="PROSITE" id="PS00463">
    <property type="entry name" value="ZN2_CY6_FUNGAL_1"/>
    <property type="match status" value="1"/>
</dbReference>
<feature type="region of interest" description="Disordered" evidence="2">
    <location>
        <begin position="240"/>
        <end position="271"/>
    </location>
</feature>
<feature type="region of interest" description="Disordered" evidence="2">
    <location>
        <begin position="1"/>
        <end position="47"/>
    </location>
</feature>
<dbReference type="PROSITE" id="PS50048">
    <property type="entry name" value="ZN2_CY6_FUNGAL_2"/>
    <property type="match status" value="1"/>
</dbReference>
<feature type="compositionally biased region" description="Basic and acidic residues" evidence="2">
    <location>
        <begin position="80"/>
        <end position="119"/>
    </location>
</feature>
<evidence type="ECO:0000259" key="3">
    <source>
        <dbReference type="PROSITE" id="PS50048"/>
    </source>
</evidence>
<dbReference type="STRING" id="45235.A0A2K3QF27"/>
<dbReference type="InterPro" id="IPR053157">
    <property type="entry name" value="Sterol_Uptake_Regulator"/>
</dbReference>